<keyword evidence="5" id="KW-0520">NAD</keyword>
<organism evidence="8">
    <name type="scientific">Neobacillus citreus</name>
    <dbReference type="NCBI Taxonomy" id="2833578"/>
    <lineage>
        <taxon>Bacteria</taxon>
        <taxon>Bacillati</taxon>
        <taxon>Bacillota</taxon>
        <taxon>Bacilli</taxon>
        <taxon>Bacillales</taxon>
        <taxon>Bacillaceae</taxon>
        <taxon>Neobacillus</taxon>
    </lineage>
</organism>
<feature type="binding site" evidence="5">
    <location>
        <position position="88"/>
    </location>
    <ligand>
        <name>NAD(+)</name>
        <dbReference type="ChEBI" id="CHEBI:57540"/>
    </ligand>
</feature>
<evidence type="ECO:0000256" key="3">
    <source>
        <dbReference type="ARBA" id="ARBA00023002"/>
    </source>
</evidence>
<dbReference type="PIRSF" id="PIRSF000105">
    <property type="entry name" value="HCDH"/>
    <property type="match status" value="1"/>
</dbReference>
<dbReference type="EMBL" id="JAGYPE010000006">
    <property type="protein sequence ID" value="MBS4186147.1"/>
    <property type="molecule type" value="Genomic_DNA"/>
</dbReference>
<dbReference type="PANTHER" id="PTHR48075:SF5">
    <property type="entry name" value="3-HYDROXYBUTYRYL-COA DEHYDROGENASE"/>
    <property type="match status" value="1"/>
</dbReference>
<dbReference type="FunFam" id="3.40.50.720:FF:000009">
    <property type="entry name" value="Fatty oxidation complex, alpha subunit"/>
    <property type="match status" value="1"/>
</dbReference>
<dbReference type="GO" id="GO:0006631">
    <property type="term" value="P:fatty acid metabolic process"/>
    <property type="evidence" value="ECO:0007669"/>
    <property type="project" value="InterPro"/>
</dbReference>
<protein>
    <submittedName>
        <fullName evidence="8">3-hydroxyacyl-CoA dehydrogenase family protein</fullName>
    </submittedName>
</protein>
<dbReference type="InterPro" id="IPR013328">
    <property type="entry name" value="6PGD_dom2"/>
</dbReference>
<evidence type="ECO:0000259" key="6">
    <source>
        <dbReference type="Pfam" id="PF00725"/>
    </source>
</evidence>
<feature type="binding site" evidence="5">
    <location>
        <position position="139"/>
    </location>
    <ligand>
        <name>NAD(+)</name>
        <dbReference type="ChEBI" id="CHEBI:57540"/>
    </ligand>
</feature>
<keyword evidence="10" id="KW-1185">Reference proteome</keyword>
<dbReference type="RefSeq" id="WP_213145941.1">
    <property type="nucleotide sequence ID" value="NZ_JAGYPE020000003.1"/>
</dbReference>
<evidence type="ECO:0000256" key="1">
    <source>
        <dbReference type="ARBA" id="ARBA00005086"/>
    </source>
</evidence>
<proteinExistence type="inferred from homology"/>
<feature type="binding site" evidence="5">
    <location>
        <position position="93"/>
    </location>
    <ligand>
        <name>NAD(+)</name>
        <dbReference type="ChEBI" id="CHEBI:57540"/>
    </ligand>
</feature>
<reference evidence="8" key="1">
    <citation type="submission" date="2021-05" db="EMBL/GenBank/DDBJ databases">
        <title>Novel Bacillus species.</title>
        <authorList>
            <person name="Liu G."/>
        </authorList>
    </citation>
    <scope>NUCLEOTIDE SEQUENCE</scope>
    <source>
        <strain evidence="8 10">FJAT-50051</strain>
    </source>
</reference>
<feature type="domain" description="3-hydroxyacyl-CoA dehydrogenase NAD binding" evidence="7">
    <location>
        <begin position="5"/>
        <end position="179"/>
    </location>
</feature>
<gene>
    <name evidence="9" type="ORF">KHB02_003130</name>
    <name evidence="8" type="ORF">KHB02_32660</name>
</gene>
<dbReference type="Pfam" id="PF02737">
    <property type="entry name" value="3HCDH_N"/>
    <property type="match status" value="1"/>
</dbReference>
<dbReference type="GO" id="GO:0016616">
    <property type="term" value="F:oxidoreductase activity, acting on the CH-OH group of donors, NAD or NADP as acceptor"/>
    <property type="evidence" value="ECO:0007669"/>
    <property type="project" value="InterPro"/>
</dbReference>
<dbReference type="SUPFAM" id="SSF51735">
    <property type="entry name" value="NAD(P)-binding Rossmann-fold domains"/>
    <property type="match status" value="1"/>
</dbReference>
<dbReference type="InterPro" id="IPR022694">
    <property type="entry name" value="3-OHacyl-CoA_DH"/>
</dbReference>
<dbReference type="AlphaFoldDB" id="A0A942T4Q6"/>
<keyword evidence="3" id="KW-0560">Oxidoreductase</keyword>
<feature type="site" description="Important for catalytic activity" evidence="4">
    <location>
        <position position="136"/>
    </location>
</feature>
<dbReference type="PANTHER" id="PTHR48075">
    <property type="entry name" value="3-HYDROXYACYL-COA DEHYDROGENASE FAMILY PROTEIN"/>
    <property type="match status" value="1"/>
</dbReference>
<feature type="binding site" evidence="5">
    <location>
        <begin position="10"/>
        <end position="15"/>
    </location>
    <ligand>
        <name>NAD(+)</name>
        <dbReference type="ChEBI" id="CHEBI:57540"/>
    </ligand>
</feature>
<comment type="caution">
    <text evidence="8">The sequence shown here is derived from an EMBL/GenBank/DDBJ whole genome shotgun (WGS) entry which is preliminary data.</text>
</comment>
<dbReference type="GO" id="GO:0070403">
    <property type="term" value="F:NAD+ binding"/>
    <property type="evidence" value="ECO:0007669"/>
    <property type="project" value="InterPro"/>
</dbReference>
<dbReference type="SUPFAM" id="SSF48179">
    <property type="entry name" value="6-phosphogluconate dehydrogenase C-terminal domain-like"/>
    <property type="match status" value="1"/>
</dbReference>
<dbReference type="Gene3D" id="3.40.50.720">
    <property type="entry name" value="NAD(P)-binding Rossmann-like Domain"/>
    <property type="match status" value="1"/>
</dbReference>
<feature type="domain" description="3-hydroxyacyl-CoA dehydrogenase C-terminal" evidence="6">
    <location>
        <begin position="182"/>
        <end position="277"/>
    </location>
</feature>
<dbReference type="InterPro" id="IPR006176">
    <property type="entry name" value="3-OHacyl-CoA_DH_NAD-bd"/>
</dbReference>
<evidence type="ECO:0000313" key="8">
    <source>
        <dbReference type="EMBL" id="MBS4186147.1"/>
    </source>
</evidence>
<feature type="binding site" evidence="5">
    <location>
        <position position="33"/>
    </location>
    <ligand>
        <name>NAD(+)</name>
        <dbReference type="ChEBI" id="CHEBI:57540"/>
    </ligand>
</feature>
<comment type="similarity">
    <text evidence="2">Belongs to the 3-hydroxyacyl-CoA dehydrogenase family.</text>
</comment>
<dbReference type="InterPro" id="IPR036291">
    <property type="entry name" value="NAD(P)-bd_dom_sf"/>
</dbReference>
<dbReference type="Gene3D" id="1.10.1040.10">
    <property type="entry name" value="N-(1-d-carboxylethyl)-l-norvaline Dehydrogenase, domain 2"/>
    <property type="match status" value="1"/>
</dbReference>
<dbReference type="InterPro" id="IPR006108">
    <property type="entry name" value="3HC_DH_C"/>
</dbReference>
<evidence type="ECO:0000256" key="2">
    <source>
        <dbReference type="ARBA" id="ARBA00009463"/>
    </source>
</evidence>
<evidence type="ECO:0000313" key="9">
    <source>
        <dbReference type="EMBL" id="MCH6264520.1"/>
    </source>
</evidence>
<evidence type="ECO:0000256" key="4">
    <source>
        <dbReference type="PIRSR" id="PIRSR000105-1"/>
    </source>
</evidence>
<sequence length="278" mass="30898">MNRLKVCVVGAGTMGRGIAQVFAEANCDVLLIDKSKEQLTIAFQYIRKYLSFNYNNTEIEQIIAHISTSEQIDSQIAEYSLIVEAVPENLELKKRIFSEIEPLVPEDTILATNTSQISVTSIASACENTGRVLGMHFSNPPHRMELVEIIRGLKTDENTVDMVVDITKQIGKKPYVVNDVQGFVVSRIAAAVISEGIRILEEGVCDKETLDGIVKTGLNHPMGPLELVDHIGLDIFLMLSSDMFEAYGERFRVSRTLKQYVEAGMLGKKTGEGFYKYA</sequence>
<dbReference type="InterPro" id="IPR008927">
    <property type="entry name" value="6-PGluconate_DH-like_C_sf"/>
</dbReference>
<dbReference type="Proteomes" id="UP000677265">
    <property type="component" value="Unassembled WGS sequence"/>
</dbReference>
<evidence type="ECO:0000259" key="7">
    <source>
        <dbReference type="Pfam" id="PF02737"/>
    </source>
</evidence>
<dbReference type="Pfam" id="PF00725">
    <property type="entry name" value="3HCDH"/>
    <property type="match status" value="1"/>
</dbReference>
<evidence type="ECO:0000256" key="5">
    <source>
        <dbReference type="PIRSR" id="PIRSR000105-2"/>
    </source>
</evidence>
<feature type="binding site" evidence="5">
    <location>
        <position position="115"/>
    </location>
    <ligand>
        <name>NAD(+)</name>
        <dbReference type="ChEBI" id="CHEBI:57540"/>
    </ligand>
</feature>
<feature type="binding site" evidence="5">
    <location>
        <position position="269"/>
    </location>
    <ligand>
        <name>NAD(+)</name>
        <dbReference type="ChEBI" id="CHEBI:57540"/>
    </ligand>
</feature>
<accession>A0A942T4Q6</accession>
<comment type="pathway">
    <text evidence="1">Lipid metabolism; butanoate metabolism.</text>
</comment>
<name>A0A942T4Q6_9BACI</name>
<evidence type="ECO:0000313" key="10">
    <source>
        <dbReference type="Proteomes" id="UP000677265"/>
    </source>
</evidence>
<dbReference type="EMBL" id="JAGYPE020000003">
    <property type="protein sequence ID" value="MCH6264520.1"/>
    <property type="molecule type" value="Genomic_DNA"/>
</dbReference>